<gene>
    <name evidence="3" type="ORF">QTG54_016475</name>
</gene>
<feature type="compositionally biased region" description="Polar residues" evidence="1">
    <location>
        <begin position="936"/>
        <end position="997"/>
    </location>
</feature>
<feature type="compositionally biased region" description="Polar residues" evidence="1">
    <location>
        <begin position="605"/>
        <end position="646"/>
    </location>
</feature>
<evidence type="ECO:0000313" key="3">
    <source>
        <dbReference type="EMBL" id="KAK1732937.1"/>
    </source>
</evidence>
<keyword evidence="2" id="KW-1133">Transmembrane helix</keyword>
<dbReference type="EMBL" id="JATAAI010000056">
    <property type="protein sequence ID" value="KAK1732937.1"/>
    <property type="molecule type" value="Genomic_DNA"/>
</dbReference>
<feature type="compositionally biased region" description="Low complexity" evidence="1">
    <location>
        <begin position="329"/>
        <end position="341"/>
    </location>
</feature>
<evidence type="ECO:0000313" key="4">
    <source>
        <dbReference type="Proteomes" id="UP001224775"/>
    </source>
</evidence>
<dbReference type="Proteomes" id="UP001224775">
    <property type="component" value="Unassembled WGS sequence"/>
</dbReference>
<feature type="region of interest" description="Disordered" evidence="1">
    <location>
        <begin position="1041"/>
        <end position="1063"/>
    </location>
</feature>
<feature type="compositionally biased region" description="Low complexity" evidence="1">
    <location>
        <begin position="117"/>
        <end position="140"/>
    </location>
</feature>
<feature type="compositionally biased region" description="Polar residues" evidence="1">
    <location>
        <begin position="396"/>
        <end position="420"/>
    </location>
</feature>
<organism evidence="3 4">
    <name type="scientific">Skeletonema marinoi</name>
    <dbReference type="NCBI Taxonomy" id="267567"/>
    <lineage>
        <taxon>Eukaryota</taxon>
        <taxon>Sar</taxon>
        <taxon>Stramenopiles</taxon>
        <taxon>Ochrophyta</taxon>
        <taxon>Bacillariophyta</taxon>
        <taxon>Coscinodiscophyceae</taxon>
        <taxon>Thalassiosirophycidae</taxon>
        <taxon>Thalassiosirales</taxon>
        <taxon>Skeletonemataceae</taxon>
        <taxon>Skeletonema</taxon>
        <taxon>Skeletonema marinoi-dohrnii complex</taxon>
    </lineage>
</organism>
<feature type="compositionally biased region" description="Polar residues" evidence="1">
    <location>
        <begin position="342"/>
        <end position="365"/>
    </location>
</feature>
<feature type="compositionally biased region" description="Polar residues" evidence="1">
    <location>
        <begin position="674"/>
        <end position="701"/>
    </location>
</feature>
<keyword evidence="2" id="KW-0812">Transmembrane</keyword>
<feature type="compositionally biased region" description="Low complexity" evidence="1">
    <location>
        <begin position="254"/>
        <end position="322"/>
    </location>
</feature>
<feature type="compositionally biased region" description="Polar residues" evidence="1">
    <location>
        <begin position="231"/>
        <end position="253"/>
    </location>
</feature>
<feature type="region of interest" description="Disordered" evidence="1">
    <location>
        <begin position="595"/>
        <end position="701"/>
    </location>
</feature>
<comment type="caution">
    <text evidence="3">The sequence shown here is derived from an EMBL/GenBank/DDBJ whole genome shotgun (WGS) entry which is preliminary data.</text>
</comment>
<evidence type="ECO:0000256" key="2">
    <source>
        <dbReference type="SAM" id="Phobius"/>
    </source>
</evidence>
<feature type="transmembrane region" description="Helical" evidence="2">
    <location>
        <begin position="1385"/>
        <end position="1406"/>
    </location>
</feature>
<keyword evidence="4" id="KW-1185">Reference proteome</keyword>
<name>A0AAD8XSY4_9STRA</name>
<feature type="compositionally biased region" description="Polar residues" evidence="1">
    <location>
        <begin position="374"/>
        <end position="385"/>
    </location>
</feature>
<feature type="region of interest" description="Disordered" evidence="1">
    <location>
        <begin position="914"/>
        <end position="999"/>
    </location>
</feature>
<feature type="transmembrane region" description="Helical" evidence="2">
    <location>
        <begin position="39"/>
        <end position="61"/>
    </location>
</feature>
<feature type="compositionally biased region" description="Low complexity" evidence="1">
    <location>
        <begin position="656"/>
        <end position="673"/>
    </location>
</feature>
<feature type="compositionally biased region" description="Polar residues" evidence="1">
    <location>
        <begin position="157"/>
        <end position="167"/>
    </location>
</feature>
<feature type="region of interest" description="Disordered" evidence="1">
    <location>
        <begin position="108"/>
        <end position="426"/>
    </location>
</feature>
<evidence type="ECO:0000256" key="1">
    <source>
        <dbReference type="SAM" id="MobiDB-lite"/>
    </source>
</evidence>
<reference evidence="3" key="1">
    <citation type="submission" date="2023-06" db="EMBL/GenBank/DDBJ databases">
        <title>Survivors Of The Sea: Transcriptome response of Skeletonema marinoi to long-term dormancy.</title>
        <authorList>
            <person name="Pinder M.I.M."/>
            <person name="Kourtchenko O."/>
            <person name="Robertson E.K."/>
            <person name="Larsson T."/>
            <person name="Maumus F."/>
            <person name="Osuna-Cruz C.M."/>
            <person name="Vancaester E."/>
            <person name="Stenow R."/>
            <person name="Vandepoele K."/>
            <person name="Ploug H."/>
            <person name="Bruchert V."/>
            <person name="Godhe A."/>
            <person name="Topel M."/>
        </authorList>
    </citation>
    <scope>NUCLEOTIDE SEQUENCE</scope>
    <source>
        <strain evidence="3">R05AC</strain>
    </source>
</reference>
<keyword evidence="2" id="KW-0472">Membrane</keyword>
<accession>A0AAD8XSY4</accession>
<protein>
    <submittedName>
        <fullName evidence="3">Uncharacterized protein</fullName>
    </submittedName>
</protein>
<sequence>MNRQRREISPLKNKQQAMFDHLPHNTTITNHCTRKRGRAIVSLSSLIGAAACIICFSSAAVSAHDVVNQNNIGKKKFINSGRNKKRDLSGAWDWNEDDLPLNEVNSKSYKAEKSKSGKNNESSSEWSSNWSPRSPRWSSPQKPTSAHPTPWKAAGLPTTSRPTSIPLPTTARPTAIPVPTTSRPTSAPTTSKPTPAGASSKPTAKMPTESPMSPTPQSPTSKPVDGDPTDAPTTVSSMVPSTHPSNIPSSEPTSYPSSMPSFDPSSGPSSMPSSLPSETPSSTPTSSSKPTPQYMPSASPTVSSQPTSSPSANPSSSPSANPSSPPSASPTASPVLTASPTVSLKPTTSQRTGRPTFSPTISQEPSWAERTRRPTFSPTISNEPTNADRTKRPTRSPVTASPTSVPLPTGSPTISPQTVSPTPPLVTDSREELKMELFGLEFLDLSQTALFQSRTAVYMEAFYNDSTNSTNILDLIKRQVTDMSVVINVVEQAPPDILGDFRGRTLQALRMNERRKLQNDVTEPCVGDALTITFNIELTYRTTDPSLELSDNVISFPFRTIPFRKDYLANYLKAGDGGAFDDLYCTSRVVFPGGETSAPTGAPTVPSTNGTTLSPTVPSTINGTLSPTTTAQPSIAPSGSVSSEPTLSKKPATPEPTSSNVTSLSPTSSNVPTISGNTTLSPTISMPPSFVRSSLPSTITQEPLPATDLRMDMFGLTEQLAFDGVILYNERTASYIESFYNDYNSTDGIRGQVLDVTATVEITDQFVPEEEPRIEDEFTIIRGPRQGHNENDKVNESDEDESYLPEYATFKKDNFNNAKYRFDGDNIGKKKEKNQLKGTRTLQIDSCTGDRIELVFTVSLSYRLTNTSLVEEDIIAEPFSTFLRRRTYMEDYLKGSDTGPFVVDLTCTGEVLFPSDGSPTSSPTSSPAPTVAGTSNETLAPTVAGTSNETLAPTVAGTSNETLAPTVDGTSNETLAPTVDGTSNETLAPTVAGTSNETLAPTTLAPTVAGTSNETLAPTVAGTSNETLAPTVAGTSNETLAPTVAGTSNETLAPTVAGTSNGTTEVKSNVGQDLFGIPNLDPISTDVYNIQTAAYISAFYEEDPFVSISATFVSVTDENIPVGPIEGSDCSEIDPLTVSFTIEMTYSTTNPVTTFDEIIKLPFSTVAFQDTFINDYLKANDANGGFAALQCVSGLIVPESPGTTSPTGTLVPSSSPTEYIDDLLNDIIRSAAADYFFLDELEGLILDFLQVSIMMCSERGEQIAPRVWKIDDQQDTAGVIRVRYPEIGEASTMSKCDPTLDHAKGCAVLSTKILVTSVGVPTSVVHRDVLMLLNDAFKEGAFVGIIPELILTAYVGPDPEEYQLQAQPATSSTSIQEGESQSSRVIALSFSLTVILIAGLIAWFSFPLVRQELVKGAVTCCTRRRQPEGVEENALMYTKAIEKVLMTCKDRLNRDDWGSVIDFRRLSHSLEQHNSYNMVIHV</sequence>
<feature type="compositionally biased region" description="Low complexity" evidence="1">
    <location>
        <begin position="914"/>
        <end position="935"/>
    </location>
</feature>
<feature type="compositionally biased region" description="Low complexity" evidence="1">
    <location>
        <begin position="177"/>
        <end position="200"/>
    </location>
</feature>
<proteinExistence type="predicted"/>